<name>A0ABQ5H0B3_9ASTR</name>
<proteinExistence type="predicted"/>
<dbReference type="EMBL" id="BQNB010019063">
    <property type="protein sequence ID" value="GJT81219.1"/>
    <property type="molecule type" value="Genomic_DNA"/>
</dbReference>
<protein>
    <recommendedName>
        <fullName evidence="4">Gag-Pol polyprotein</fullName>
    </recommendedName>
</protein>
<comment type="caution">
    <text evidence="2">The sequence shown here is derived from an EMBL/GenBank/DDBJ whole genome shotgun (WGS) entry which is preliminary data.</text>
</comment>
<feature type="region of interest" description="Disordered" evidence="1">
    <location>
        <begin position="1"/>
        <end position="21"/>
    </location>
</feature>
<evidence type="ECO:0000313" key="2">
    <source>
        <dbReference type="EMBL" id="GJT81219.1"/>
    </source>
</evidence>
<feature type="compositionally biased region" description="Polar residues" evidence="1">
    <location>
        <begin position="1"/>
        <end position="15"/>
    </location>
</feature>
<gene>
    <name evidence="2" type="ORF">Tco_1055561</name>
</gene>
<reference evidence="2" key="1">
    <citation type="journal article" date="2022" name="Int. J. Mol. Sci.">
        <title>Draft Genome of Tanacetum Coccineum: Genomic Comparison of Closely Related Tanacetum-Family Plants.</title>
        <authorList>
            <person name="Yamashiro T."/>
            <person name="Shiraishi A."/>
            <person name="Nakayama K."/>
            <person name="Satake H."/>
        </authorList>
    </citation>
    <scope>NUCLEOTIDE SEQUENCE</scope>
</reference>
<evidence type="ECO:0000313" key="3">
    <source>
        <dbReference type="Proteomes" id="UP001151760"/>
    </source>
</evidence>
<evidence type="ECO:0000256" key="1">
    <source>
        <dbReference type="SAM" id="MobiDB-lite"/>
    </source>
</evidence>
<evidence type="ECO:0008006" key="4">
    <source>
        <dbReference type="Google" id="ProtNLM"/>
    </source>
</evidence>
<reference evidence="2" key="2">
    <citation type="submission" date="2022-01" db="EMBL/GenBank/DDBJ databases">
        <authorList>
            <person name="Yamashiro T."/>
            <person name="Shiraishi A."/>
            <person name="Satake H."/>
            <person name="Nakayama K."/>
        </authorList>
    </citation>
    <scope>NUCLEOTIDE SEQUENCE</scope>
</reference>
<organism evidence="2 3">
    <name type="scientific">Tanacetum coccineum</name>
    <dbReference type="NCBI Taxonomy" id="301880"/>
    <lineage>
        <taxon>Eukaryota</taxon>
        <taxon>Viridiplantae</taxon>
        <taxon>Streptophyta</taxon>
        <taxon>Embryophyta</taxon>
        <taxon>Tracheophyta</taxon>
        <taxon>Spermatophyta</taxon>
        <taxon>Magnoliopsida</taxon>
        <taxon>eudicotyledons</taxon>
        <taxon>Gunneridae</taxon>
        <taxon>Pentapetalae</taxon>
        <taxon>asterids</taxon>
        <taxon>campanulids</taxon>
        <taxon>Asterales</taxon>
        <taxon>Asteraceae</taxon>
        <taxon>Asteroideae</taxon>
        <taxon>Anthemideae</taxon>
        <taxon>Anthemidinae</taxon>
        <taxon>Tanacetum</taxon>
    </lineage>
</organism>
<sequence>MVSFNSPRVASSSSICRPESKSNHLEKRVLLNTKSKSTSKEFKKSQSSISLVSNKSNTSNLNVSKTKANVLNVKVINTMNDGLNVVYVSYGKDFFMLSHDKCVARYALSVNSRVKRVLFTSPIVVKSRFSVAIPPNETNKNLEGEDLLTDSHDSNLYTISIFDMAASSHVCLMSKATSTNHGYGKSKKVTLKPKLVPSTNSKLEMIHMDLCGPMRVKSINLKKYILNNDANAYAPETEETLRLAEESRSRLFMIIADVDNRPPMLEKSLYDSWKSRMELYIENQENGRMILKSVQNRPLVWPTIVEEDGTTRTKRYEELSVAEKL</sequence>
<accession>A0ABQ5H0B3</accession>
<keyword evidence="3" id="KW-1185">Reference proteome</keyword>
<dbReference type="Proteomes" id="UP001151760">
    <property type="component" value="Unassembled WGS sequence"/>
</dbReference>